<dbReference type="CDD" id="cd09917">
    <property type="entry name" value="F-box_SF"/>
    <property type="match status" value="1"/>
</dbReference>
<accession>A0A1J8R6U6</accession>
<comment type="caution">
    <text evidence="2">The sequence shown here is derived from an EMBL/GenBank/DDBJ whole genome shotgun (WGS) entry which is preliminary data.</text>
</comment>
<proteinExistence type="predicted"/>
<name>A0A1J8R6U6_9AGAM</name>
<reference evidence="2 3" key="1">
    <citation type="submission" date="2016-03" db="EMBL/GenBank/DDBJ databases">
        <title>Comparative genomics of the ectomycorrhizal sister species Rhizopogon vinicolor and Rhizopogon vesiculosus (Basidiomycota: Boletales) reveals a divergence of the mating type B locus.</title>
        <authorList>
            <person name="Mujic A.B."/>
            <person name="Kuo A."/>
            <person name="Tritt A."/>
            <person name="Lipzen A."/>
            <person name="Chen C."/>
            <person name="Johnson J."/>
            <person name="Sharma A."/>
            <person name="Barry K."/>
            <person name="Grigoriev I.V."/>
            <person name="Spatafora J.W."/>
        </authorList>
    </citation>
    <scope>NUCLEOTIDE SEQUENCE [LARGE SCALE GENOMIC DNA]</scope>
    <source>
        <strain evidence="2 3">AM-OR11-056</strain>
    </source>
</reference>
<feature type="domain" description="F-box" evidence="1">
    <location>
        <begin position="397"/>
        <end position="433"/>
    </location>
</feature>
<gene>
    <name evidence="2" type="ORF">AZE42_10022</name>
</gene>
<keyword evidence="3" id="KW-1185">Reference proteome</keyword>
<evidence type="ECO:0000259" key="1">
    <source>
        <dbReference type="Pfam" id="PF00646"/>
    </source>
</evidence>
<dbReference type="InterPro" id="IPR001810">
    <property type="entry name" value="F-box_dom"/>
</dbReference>
<dbReference type="AlphaFoldDB" id="A0A1J8R6U6"/>
<evidence type="ECO:0000313" key="2">
    <source>
        <dbReference type="EMBL" id="OJA21361.1"/>
    </source>
</evidence>
<dbReference type="EMBL" id="LVVM01000178">
    <property type="protein sequence ID" value="OJA21361.1"/>
    <property type="molecule type" value="Genomic_DNA"/>
</dbReference>
<evidence type="ECO:0000313" key="3">
    <source>
        <dbReference type="Proteomes" id="UP000183567"/>
    </source>
</evidence>
<sequence length="538" mass="61117">MGTHGYIVYRYRDMYFYKYNHWDSYPENLGVKTLDSIRYSNAITSKRQQLGEVLDKLDGRDQLDEDDDFQLSKHRPQNDILILWIYELDLDHNVFHINGMPFFDLECLPDSDSFLEYVCNDSKDHYGNITCPPICPPEQRYKRPAPPVINDPDIETYQSLVCTGTQVALSNLLAINDTLSPDEHVRVSLLEIMIGQCMSTPYVASMMQDLGLVLSPGQLTDNFWLTASSMANITFLPQMFDSEAIFHPVLTREEFTWVRKDTVLYISTYLDDKRCLQAAMSRLIDEILEETDSPGDYFGVAFSILHCAIIKVVKDVHTTTFSHTAALEFSPSFYAESPSMPGITALARLGYRIDPKVFVRATQIFRQPEKRKNKRADDEALAHGADGTPHKAICTVLPLELWREVALHLELPDLLTFGLISKSCREVASMVLRYPHICGYRLVAAAKEKPEYLMRYHNFLRASCFSAERAGVPATVLVGTGRDGWSSSSTIGIDLPFYPDFPIRVPVSAEVQAQAKESTLTSLEMERKMWGLRSQHDS</sequence>
<protein>
    <recommendedName>
        <fullName evidence="1">F-box domain-containing protein</fullName>
    </recommendedName>
</protein>
<dbReference type="STRING" id="180088.A0A1J8R6U6"/>
<dbReference type="OrthoDB" id="3229878at2759"/>
<dbReference type="Pfam" id="PF00646">
    <property type="entry name" value="F-box"/>
    <property type="match status" value="1"/>
</dbReference>
<organism evidence="2 3">
    <name type="scientific">Rhizopogon vesiculosus</name>
    <dbReference type="NCBI Taxonomy" id="180088"/>
    <lineage>
        <taxon>Eukaryota</taxon>
        <taxon>Fungi</taxon>
        <taxon>Dikarya</taxon>
        <taxon>Basidiomycota</taxon>
        <taxon>Agaricomycotina</taxon>
        <taxon>Agaricomycetes</taxon>
        <taxon>Agaricomycetidae</taxon>
        <taxon>Boletales</taxon>
        <taxon>Suillineae</taxon>
        <taxon>Rhizopogonaceae</taxon>
        <taxon>Rhizopogon</taxon>
    </lineage>
</organism>
<dbReference type="Proteomes" id="UP000183567">
    <property type="component" value="Unassembled WGS sequence"/>
</dbReference>